<dbReference type="InterPro" id="IPR000757">
    <property type="entry name" value="Beta-glucanase-like"/>
</dbReference>
<dbReference type="OrthoDB" id="4781at2759"/>
<dbReference type="InterPro" id="IPR008263">
    <property type="entry name" value="GH16_AS"/>
</dbReference>
<evidence type="ECO:0000256" key="7">
    <source>
        <dbReference type="SAM" id="MobiDB-lite"/>
    </source>
</evidence>
<dbReference type="PROSITE" id="PS01034">
    <property type="entry name" value="GH16_1"/>
    <property type="match status" value="1"/>
</dbReference>
<evidence type="ECO:0000313" key="9">
    <source>
        <dbReference type="EMBL" id="KQJ84413.1"/>
    </source>
</evidence>
<feature type="domain" description="GH16" evidence="8">
    <location>
        <begin position="93"/>
        <end position="298"/>
    </location>
</feature>
<dbReference type="GO" id="GO:0004553">
    <property type="term" value="F:hydrolase activity, hydrolyzing O-glycosyl compounds"/>
    <property type="evidence" value="ECO:0007669"/>
    <property type="project" value="InterPro"/>
</dbReference>
<dbReference type="eggNOG" id="ENOG502QQ71">
    <property type="taxonomic scope" value="Eukaryota"/>
</dbReference>
<dbReference type="InterPro" id="IPR010713">
    <property type="entry name" value="XET_C"/>
</dbReference>
<comment type="function">
    <text evidence="6">Catalyzes xyloglucan endohydrolysis (XEH) and/or endotransglycosylation (XET). Cleaves and religates xyloglucan polymers, an essential constituent of the primary cell wall, and thereby participates in cell wall construction of growing tissues.</text>
</comment>
<keyword evidence="3" id="KW-1015">Disulfide bond</keyword>
<keyword evidence="6" id="KW-0052">Apoplast</keyword>
<reference evidence="10" key="3">
    <citation type="submission" date="2018-08" db="UniProtKB">
        <authorList>
            <consortium name="EnsemblPlants"/>
        </authorList>
    </citation>
    <scope>IDENTIFICATION</scope>
    <source>
        <strain evidence="10">cv. Bd21</strain>
    </source>
</reference>
<dbReference type="CDD" id="cd02176">
    <property type="entry name" value="GH16_XET"/>
    <property type="match status" value="1"/>
</dbReference>
<dbReference type="Pfam" id="PF06955">
    <property type="entry name" value="XET_C"/>
    <property type="match status" value="1"/>
</dbReference>
<evidence type="ECO:0000256" key="5">
    <source>
        <dbReference type="ARBA" id="ARBA00023295"/>
    </source>
</evidence>
<dbReference type="GeneID" id="100829976"/>
<evidence type="ECO:0000256" key="2">
    <source>
        <dbReference type="ARBA" id="ARBA00022801"/>
    </source>
</evidence>
<name>I1J1G0_BRADI</name>
<dbReference type="RefSeq" id="XP_003580436.1">
    <property type="nucleotide sequence ID" value="XM_003580388.3"/>
</dbReference>
<proteinExistence type="inferred from homology"/>
<dbReference type="GO" id="GO:0009834">
    <property type="term" value="P:plant-type secondary cell wall biogenesis"/>
    <property type="evidence" value="ECO:0000318"/>
    <property type="project" value="GO_Central"/>
</dbReference>
<sequence length="372" mass="40942">MAVDLMAQPCAHLFRHGPFESLPTAGEAEGRVSKGPSLLPARKPPLSGQKRKLCTDKHSEANTRGSRCNCSNRRWSLVAAAIMVVASLATSADAAGGSFYEDFEVVWGEDPHPERRVAVIDGGRLVKLTLDNVSGSGFQSKDAFLFGEFTMQMKLVPGDSAGTVTTFYLSSKDYPMWEGDGHDEIDFEFLGNVSGEPYLMQTNVYAQGGGRREQRFFLWFDPTADFHNYTILWNPLNIIFSVDGVPVRVFKNHELQGVPYLSTQAMKARASIWDGESWVTMGGRVKTDWSHAPFVASYGAYDASTACVSSSSCSAAAAPWMTRRLGPEGQRALAWARDNYMVMDYCDDPWKVFPRGVPAECGIDRLAMASLL</sequence>
<reference evidence="9 10" key="1">
    <citation type="journal article" date="2010" name="Nature">
        <title>Genome sequencing and analysis of the model grass Brachypodium distachyon.</title>
        <authorList>
            <consortium name="International Brachypodium Initiative"/>
        </authorList>
    </citation>
    <scope>NUCLEOTIDE SEQUENCE [LARGE SCALE GENOMIC DNA]</scope>
    <source>
        <strain evidence="9">Bd21</strain>
        <strain evidence="10">cv. Bd21</strain>
    </source>
</reference>
<dbReference type="EC" id="2.4.1.207" evidence="6"/>
<dbReference type="GO" id="GO:0048046">
    <property type="term" value="C:apoplast"/>
    <property type="evidence" value="ECO:0007669"/>
    <property type="project" value="UniProtKB-SubCell"/>
</dbReference>
<dbReference type="GO" id="GO:0009505">
    <property type="term" value="C:plant-type cell wall"/>
    <property type="evidence" value="ECO:0000318"/>
    <property type="project" value="GO_Central"/>
</dbReference>
<keyword evidence="6" id="KW-0964">Secreted</keyword>
<comment type="similarity">
    <text evidence="6">Belongs to the glycosyl hydrolase 16 family.</text>
</comment>
<dbReference type="EMBL" id="CM000884">
    <property type="protein sequence ID" value="KQJ84413.1"/>
    <property type="molecule type" value="Genomic_DNA"/>
</dbReference>
<comment type="PTM">
    <text evidence="6">Contains at least one intrachain disulfide bond essential for its enzymatic activity.</text>
</comment>
<feature type="region of interest" description="Disordered" evidence="7">
    <location>
        <begin position="25"/>
        <end position="58"/>
    </location>
</feature>
<dbReference type="Gene3D" id="2.60.120.200">
    <property type="match status" value="1"/>
</dbReference>
<keyword evidence="2 6" id="KW-0378">Hydrolase</keyword>
<dbReference type="PANTHER" id="PTHR31062">
    <property type="entry name" value="XYLOGLUCAN ENDOTRANSGLUCOSYLASE/HYDROLASE PROTEIN 8-RELATED"/>
    <property type="match status" value="1"/>
</dbReference>
<keyword evidence="6" id="KW-0961">Cell wall biogenesis/degradation</keyword>
<dbReference type="SUPFAM" id="SSF49899">
    <property type="entry name" value="Concanavalin A-like lectins/glucanases"/>
    <property type="match status" value="1"/>
</dbReference>
<organism evidence="9">
    <name type="scientific">Brachypodium distachyon</name>
    <name type="common">Purple false brome</name>
    <name type="synonym">Trachynia distachya</name>
    <dbReference type="NCBI Taxonomy" id="15368"/>
    <lineage>
        <taxon>Eukaryota</taxon>
        <taxon>Viridiplantae</taxon>
        <taxon>Streptophyta</taxon>
        <taxon>Embryophyta</taxon>
        <taxon>Tracheophyta</taxon>
        <taxon>Spermatophyta</taxon>
        <taxon>Magnoliopsida</taxon>
        <taxon>Liliopsida</taxon>
        <taxon>Poales</taxon>
        <taxon>Poaceae</taxon>
        <taxon>BOP clade</taxon>
        <taxon>Pooideae</taxon>
        <taxon>Stipodae</taxon>
        <taxon>Brachypodieae</taxon>
        <taxon>Brachypodium</taxon>
    </lineage>
</organism>
<keyword evidence="11" id="KW-1185">Reference proteome</keyword>
<evidence type="ECO:0000256" key="3">
    <source>
        <dbReference type="ARBA" id="ARBA00023157"/>
    </source>
</evidence>
<evidence type="ECO:0000313" key="10">
    <source>
        <dbReference type="EnsemblPlants" id="KQJ84413"/>
    </source>
</evidence>
<dbReference type="InterPro" id="IPR044791">
    <property type="entry name" value="Beta-glucanase/XTH"/>
</dbReference>
<keyword evidence="1 6" id="KW-0808">Transferase</keyword>
<accession>I1J1G0</accession>
<keyword evidence="6" id="KW-0134">Cell wall</keyword>
<evidence type="ECO:0000259" key="8">
    <source>
        <dbReference type="PROSITE" id="PS51762"/>
    </source>
</evidence>
<comment type="subcellular location">
    <subcellularLocation>
        <location evidence="6">Secreted</location>
        <location evidence="6">Cell wall</location>
    </subcellularLocation>
    <subcellularLocation>
        <location evidence="6">Secreted</location>
        <location evidence="6">Extracellular space</location>
        <location evidence="6">Apoplast</location>
    </subcellularLocation>
</comment>
<dbReference type="GO" id="GO:0010411">
    <property type="term" value="P:xyloglucan metabolic process"/>
    <property type="evidence" value="ECO:0000318"/>
    <property type="project" value="GO_Central"/>
</dbReference>
<dbReference type="Pfam" id="PF00722">
    <property type="entry name" value="Glyco_hydro_16"/>
    <property type="match status" value="1"/>
</dbReference>
<dbReference type="InterPro" id="IPR016455">
    <property type="entry name" value="XTH"/>
</dbReference>
<dbReference type="InterPro" id="IPR013320">
    <property type="entry name" value="ConA-like_dom_sf"/>
</dbReference>
<evidence type="ECO:0000256" key="1">
    <source>
        <dbReference type="ARBA" id="ARBA00022679"/>
    </source>
</evidence>
<dbReference type="GO" id="GO:0071555">
    <property type="term" value="P:cell wall organization"/>
    <property type="evidence" value="ECO:0007669"/>
    <property type="project" value="UniProtKB-KW"/>
</dbReference>
<evidence type="ECO:0000256" key="4">
    <source>
        <dbReference type="ARBA" id="ARBA00023180"/>
    </source>
</evidence>
<dbReference type="OMA" id="KARASIW"/>
<dbReference type="HOGENOM" id="CLU_048041_0_1_1"/>
<dbReference type="STRING" id="15368.I1J1G0"/>
<protein>
    <recommendedName>
        <fullName evidence="6">Xyloglucan endotransglucosylase/hydrolase</fullName>
        <ecNumber evidence="6">2.4.1.207</ecNumber>
    </recommendedName>
</protein>
<dbReference type="AlphaFoldDB" id="I1J1G0"/>
<dbReference type="EnsemblPlants" id="KQJ84413">
    <property type="protein sequence ID" value="KQJ84413"/>
    <property type="gene ID" value="BRADI_5g20726v3"/>
</dbReference>
<dbReference type="Gramene" id="KQJ84413">
    <property type="protein sequence ID" value="KQJ84413"/>
    <property type="gene ID" value="BRADI_5g20726v3"/>
</dbReference>
<dbReference type="PROSITE" id="PS51762">
    <property type="entry name" value="GH16_2"/>
    <property type="match status" value="1"/>
</dbReference>
<dbReference type="GO" id="GO:0016762">
    <property type="term" value="F:xyloglucan:xyloglucosyl transferase activity"/>
    <property type="evidence" value="ECO:0000318"/>
    <property type="project" value="GO_Central"/>
</dbReference>
<dbReference type="ExpressionAtlas" id="I1J1G0">
    <property type="expression patterns" value="baseline"/>
</dbReference>
<dbReference type="Proteomes" id="UP000008810">
    <property type="component" value="Chromosome 5"/>
</dbReference>
<keyword evidence="4" id="KW-0325">Glycoprotein</keyword>
<dbReference type="KEGG" id="bdi:100829976"/>
<evidence type="ECO:0000256" key="6">
    <source>
        <dbReference type="RuleBase" id="RU361120"/>
    </source>
</evidence>
<keyword evidence="5 6" id="KW-0326">Glycosidase</keyword>
<gene>
    <name evidence="10" type="primary">LOC100829976</name>
    <name evidence="9" type="ORF">BRADI_5g20726v3</name>
</gene>
<reference evidence="9" key="2">
    <citation type="submission" date="2017-06" db="EMBL/GenBank/DDBJ databases">
        <title>WGS assembly of Brachypodium distachyon.</title>
        <authorList>
            <consortium name="The International Brachypodium Initiative"/>
            <person name="Lucas S."/>
            <person name="Harmon-Smith M."/>
            <person name="Lail K."/>
            <person name="Tice H."/>
            <person name="Grimwood J."/>
            <person name="Bruce D."/>
            <person name="Barry K."/>
            <person name="Shu S."/>
            <person name="Lindquist E."/>
            <person name="Wang M."/>
            <person name="Pitluck S."/>
            <person name="Vogel J.P."/>
            <person name="Garvin D.F."/>
            <person name="Mockler T.C."/>
            <person name="Schmutz J."/>
            <person name="Rokhsar D."/>
            <person name="Bevan M.W."/>
        </authorList>
    </citation>
    <scope>NUCLEOTIDE SEQUENCE</scope>
    <source>
        <strain evidence="9">Bd21</strain>
    </source>
</reference>
<evidence type="ECO:0000313" key="11">
    <source>
        <dbReference type="Proteomes" id="UP000008810"/>
    </source>
</evidence>